<dbReference type="RefSeq" id="WP_103896034.1">
    <property type="nucleotide sequence ID" value="NZ_FNUK01000012.1"/>
</dbReference>
<evidence type="ECO:0000256" key="4">
    <source>
        <dbReference type="ARBA" id="ARBA00022475"/>
    </source>
</evidence>
<dbReference type="Pfam" id="PF01594">
    <property type="entry name" value="AI-2E_transport"/>
    <property type="match status" value="1"/>
</dbReference>
<evidence type="ECO:0000313" key="9">
    <source>
        <dbReference type="EMBL" id="SEF81007.1"/>
    </source>
</evidence>
<evidence type="ECO:0000256" key="6">
    <source>
        <dbReference type="ARBA" id="ARBA00022989"/>
    </source>
</evidence>
<sequence length="333" mass="38435">MRLYRVLISLAYALIIVLFFIMSVLYLRPLLFSIFIAYMLNPIVKYINKFISNYKLCSFITIVLFLVVIVLAIFYFIPVITKEIMDLMASVGEFSKEYRKIIDFINKMQVPNYIKSMFNNALKKFQERLLIELSKFIEDILKFLSYLPTYILIPIFVYYFLSDADYFKKLLKCLIPYNIRDKMLELFRDYEKIIGNFIKGQVILSIIITFSTLAVLLLLKIKYAFIISIINGFANIIPYFGPILGFIPAFLAALTESTSKALIVAIAFFIIQEVESGVIAPKILENTMGLHPIFVIIALILGGKFFGAWGLILSVPIFAIIKVTFNYVVNRLY</sequence>
<dbReference type="GO" id="GO:0005886">
    <property type="term" value="C:plasma membrane"/>
    <property type="evidence" value="ECO:0007669"/>
    <property type="project" value="UniProtKB-SubCell"/>
</dbReference>
<evidence type="ECO:0000256" key="3">
    <source>
        <dbReference type="ARBA" id="ARBA00022448"/>
    </source>
</evidence>
<evidence type="ECO:0000256" key="8">
    <source>
        <dbReference type="SAM" id="Phobius"/>
    </source>
</evidence>
<protein>
    <submittedName>
        <fullName evidence="9">Predicted PurR-regulated permease PerM</fullName>
    </submittedName>
</protein>
<keyword evidence="6 8" id="KW-1133">Transmembrane helix</keyword>
<dbReference type="EMBL" id="FNUK01000012">
    <property type="protein sequence ID" value="SEF81007.1"/>
    <property type="molecule type" value="Genomic_DNA"/>
</dbReference>
<keyword evidence="3" id="KW-0813">Transport</keyword>
<dbReference type="Proteomes" id="UP000242850">
    <property type="component" value="Unassembled WGS sequence"/>
</dbReference>
<dbReference type="InterPro" id="IPR002549">
    <property type="entry name" value="AI-2E-like"/>
</dbReference>
<evidence type="ECO:0000256" key="1">
    <source>
        <dbReference type="ARBA" id="ARBA00004651"/>
    </source>
</evidence>
<keyword evidence="10" id="KW-1185">Reference proteome</keyword>
<dbReference type="PANTHER" id="PTHR21716:SF53">
    <property type="entry name" value="PERMEASE PERM-RELATED"/>
    <property type="match status" value="1"/>
</dbReference>
<keyword evidence="4" id="KW-1003">Cell membrane</keyword>
<dbReference type="OrthoDB" id="9793390at2"/>
<feature type="transmembrane region" description="Helical" evidence="8">
    <location>
        <begin position="59"/>
        <end position="80"/>
    </location>
</feature>
<feature type="transmembrane region" description="Helical" evidence="8">
    <location>
        <begin position="143"/>
        <end position="161"/>
    </location>
</feature>
<gene>
    <name evidence="9" type="ORF">SAMN05660865_01064</name>
</gene>
<comment type="similarity">
    <text evidence="2">Belongs to the autoinducer-2 exporter (AI-2E) (TC 2.A.86) family.</text>
</comment>
<organism evidence="9 10">
    <name type="scientific">Caloramator fervidus</name>
    <dbReference type="NCBI Taxonomy" id="29344"/>
    <lineage>
        <taxon>Bacteria</taxon>
        <taxon>Bacillati</taxon>
        <taxon>Bacillota</taxon>
        <taxon>Clostridia</taxon>
        <taxon>Eubacteriales</taxon>
        <taxon>Clostridiaceae</taxon>
        <taxon>Caloramator</taxon>
    </lineage>
</organism>
<name>A0A1H5V3L5_9CLOT</name>
<evidence type="ECO:0000256" key="2">
    <source>
        <dbReference type="ARBA" id="ARBA00009773"/>
    </source>
</evidence>
<reference evidence="10" key="1">
    <citation type="submission" date="2016-10" db="EMBL/GenBank/DDBJ databases">
        <authorList>
            <person name="Varghese N."/>
            <person name="Submissions S."/>
        </authorList>
    </citation>
    <scope>NUCLEOTIDE SEQUENCE [LARGE SCALE GENOMIC DNA]</scope>
    <source>
        <strain evidence="10">DSM 5463</strain>
    </source>
</reference>
<keyword evidence="5 8" id="KW-0812">Transmembrane</keyword>
<evidence type="ECO:0000256" key="5">
    <source>
        <dbReference type="ARBA" id="ARBA00022692"/>
    </source>
</evidence>
<keyword evidence="7 8" id="KW-0472">Membrane</keyword>
<dbReference type="GO" id="GO:0055085">
    <property type="term" value="P:transmembrane transport"/>
    <property type="evidence" value="ECO:0007669"/>
    <property type="project" value="TreeGrafter"/>
</dbReference>
<accession>A0A1H5V3L5</accession>
<feature type="transmembrane region" description="Helical" evidence="8">
    <location>
        <begin position="12"/>
        <end position="39"/>
    </location>
</feature>
<evidence type="ECO:0000256" key="7">
    <source>
        <dbReference type="ARBA" id="ARBA00023136"/>
    </source>
</evidence>
<comment type="subcellular location">
    <subcellularLocation>
        <location evidence="1">Cell membrane</location>
        <topology evidence="1">Multi-pass membrane protein</topology>
    </subcellularLocation>
</comment>
<dbReference type="PANTHER" id="PTHR21716">
    <property type="entry name" value="TRANSMEMBRANE PROTEIN"/>
    <property type="match status" value="1"/>
</dbReference>
<feature type="transmembrane region" description="Helical" evidence="8">
    <location>
        <begin position="193"/>
        <end position="216"/>
    </location>
</feature>
<dbReference type="AlphaFoldDB" id="A0A1H5V3L5"/>
<proteinExistence type="inferred from homology"/>
<evidence type="ECO:0000313" key="10">
    <source>
        <dbReference type="Proteomes" id="UP000242850"/>
    </source>
</evidence>